<sequence length="483" mass="55825">MNSEAVDYSKMKEFDLEELLNSSRRKRKKTAGYGALDNNSKFLLLCSRIKNHIDEGWLKEQNQNNTERLLERHKNAILGKATEVNYLKDKIREYLKANKLENEQYPAWYKNLVDGVFHENWGIAGIAEWMDIPDSSSAKIIGNRIFYFINGKQVLKEQRISEKRFEQLRQALMLRDETKRPDEDYSELYMESGERVTVYTGKRVVEGQSTMVFRKYILKVLTFDEQARRGTIPYKLIPALEALAKCGERVAFIGAPRTGKSTILLTWQLYEDPELEGVLIQTDPEIRIHEVMPKAPIASLVASGEELFKLASEILKSDADYLVVQEVRDGYTAYIASEAGNKGTNRLKITSHLQIPEDFCYDLANKIQGVFGGNIDYHMARVANSFNFLFEMVQLPNDRSQKRLKSITEIRFDSTTNEISYHRICEYQKETDSWCFSCSVGDRVKEIGEFENEKAFEVYKDTLKALAEKYPMPVEKVKTIKLH</sequence>
<protein>
    <submittedName>
        <fullName evidence="2">ATPase</fullName>
    </submittedName>
</protein>
<dbReference type="PANTHER" id="PTHR30486:SF6">
    <property type="entry name" value="TYPE IV PILUS RETRACTATION ATPASE PILT"/>
    <property type="match status" value="1"/>
</dbReference>
<accession>S0FKK5</accession>
<dbReference type="InterPro" id="IPR050921">
    <property type="entry name" value="T4SS_GSP_E_ATPase"/>
</dbReference>
<proteinExistence type="inferred from homology"/>
<dbReference type="EMBL" id="AORV01000028">
    <property type="protein sequence ID" value="EMS72372.1"/>
    <property type="molecule type" value="Genomic_DNA"/>
</dbReference>
<name>S0FKK5_RUMCE</name>
<reference evidence="2 3" key="1">
    <citation type="journal article" date="2013" name="Genome Announc.">
        <title>Draft Genome Sequence of the Cellulolytic, Mesophilic, Anaerobic Bacterium Clostridium termitidis Strain CT1112 (DSM 5398).</title>
        <authorList>
            <person name="Lal S."/>
            <person name="Ramachandran U."/>
            <person name="Zhang X."/>
            <person name="Munir R."/>
            <person name="Sparling R."/>
            <person name="Levin D.B."/>
        </authorList>
    </citation>
    <scope>NUCLEOTIDE SEQUENCE [LARGE SCALE GENOMIC DNA]</scope>
    <source>
        <strain evidence="2 3">CT1112</strain>
    </source>
</reference>
<gene>
    <name evidence="2" type="ORF">CTER_1744</name>
</gene>
<evidence type="ECO:0000313" key="2">
    <source>
        <dbReference type="EMBL" id="EMS72372.1"/>
    </source>
</evidence>
<dbReference type="RefSeq" id="WP_004625367.1">
    <property type="nucleotide sequence ID" value="NZ_AORV01000028.1"/>
</dbReference>
<dbReference type="SUPFAM" id="SSF52540">
    <property type="entry name" value="P-loop containing nucleoside triphosphate hydrolases"/>
    <property type="match status" value="1"/>
</dbReference>
<evidence type="ECO:0000256" key="1">
    <source>
        <dbReference type="ARBA" id="ARBA00006611"/>
    </source>
</evidence>
<dbReference type="Proteomes" id="UP000014155">
    <property type="component" value="Unassembled WGS sequence"/>
</dbReference>
<dbReference type="GO" id="GO:0016887">
    <property type="term" value="F:ATP hydrolysis activity"/>
    <property type="evidence" value="ECO:0007669"/>
    <property type="project" value="InterPro"/>
</dbReference>
<comment type="caution">
    <text evidence="2">The sequence shown here is derived from an EMBL/GenBank/DDBJ whole genome shotgun (WGS) entry which is preliminary data.</text>
</comment>
<keyword evidence="3" id="KW-1185">Reference proteome</keyword>
<organism evidence="2 3">
    <name type="scientific">Ruminiclostridium cellobioparum subsp. termitidis CT1112</name>
    <dbReference type="NCBI Taxonomy" id="1195236"/>
    <lineage>
        <taxon>Bacteria</taxon>
        <taxon>Bacillati</taxon>
        <taxon>Bacillota</taxon>
        <taxon>Clostridia</taxon>
        <taxon>Eubacteriales</taxon>
        <taxon>Oscillospiraceae</taxon>
        <taxon>Ruminiclostridium</taxon>
    </lineage>
</organism>
<comment type="similarity">
    <text evidence="1">Belongs to the GSP E family.</text>
</comment>
<dbReference type="eggNOG" id="COG4962">
    <property type="taxonomic scope" value="Bacteria"/>
</dbReference>
<dbReference type="STRING" id="1195236.CTER_1744"/>
<dbReference type="PANTHER" id="PTHR30486">
    <property type="entry name" value="TWITCHING MOTILITY PROTEIN PILT"/>
    <property type="match status" value="1"/>
</dbReference>
<dbReference type="PATRIC" id="fig|1195236.3.peg.2068"/>
<dbReference type="InterPro" id="IPR027417">
    <property type="entry name" value="P-loop_NTPase"/>
</dbReference>
<dbReference type="Gene3D" id="3.40.50.300">
    <property type="entry name" value="P-loop containing nucleotide triphosphate hydrolases"/>
    <property type="match status" value="1"/>
</dbReference>
<evidence type="ECO:0000313" key="3">
    <source>
        <dbReference type="Proteomes" id="UP000014155"/>
    </source>
</evidence>
<dbReference type="AlphaFoldDB" id="S0FKK5"/>